<keyword evidence="3" id="KW-1185">Reference proteome</keyword>
<dbReference type="Proteomes" id="UP001454036">
    <property type="component" value="Unassembled WGS sequence"/>
</dbReference>
<proteinExistence type="predicted"/>
<reference evidence="2 3" key="1">
    <citation type="submission" date="2024-01" db="EMBL/GenBank/DDBJ databases">
        <title>The complete chloroplast genome sequence of Lithospermum erythrorhizon: insights into the phylogenetic relationship among Boraginaceae species and the maternal lineages of purple gromwells.</title>
        <authorList>
            <person name="Okada T."/>
            <person name="Watanabe K."/>
        </authorList>
    </citation>
    <scope>NUCLEOTIDE SEQUENCE [LARGE SCALE GENOMIC DNA]</scope>
</reference>
<evidence type="ECO:0000313" key="3">
    <source>
        <dbReference type="Proteomes" id="UP001454036"/>
    </source>
</evidence>
<dbReference type="AlphaFoldDB" id="A0AAV3NXD4"/>
<name>A0AAV3NXD4_LITER</name>
<protein>
    <submittedName>
        <fullName evidence="2">Uncharacterized protein</fullName>
    </submittedName>
</protein>
<evidence type="ECO:0000313" key="2">
    <source>
        <dbReference type="EMBL" id="GAA0143929.1"/>
    </source>
</evidence>
<feature type="compositionally biased region" description="Basic and acidic residues" evidence="1">
    <location>
        <begin position="1"/>
        <end position="24"/>
    </location>
</feature>
<organism evidence="2 3">
    <name type="scientific">Lithospermum erythrorhizon</name>
    <name type="common">Purple gromwell</name>
    <name type="synonym">Lithospermum officinale var. erythrorhizon</name>
    <dbReference type="NCBI Taxonomy" id="34254"/>
    <lineage>
        <taxon>Eukaryota</taxon>
        <taxon>Viridiplantae</taxon>
        <taxon>Streptophyta</taxon>
        <taxon>Embryophyta</taxon>
        <taxon>Tracheophyta</taxon>
        <taxon>Spermatophyta</taxon>
        <taxon>Magnoliopsida</taxon>
        <taxon>eudicotyledons</taxon>
        <taxon>Gunneridae</taxon>
        <taxon>Pentapetalae</taxon>
        <taxon>asterids</taxon>
        <taxon>lamiids</taxon>
        <taxon>Boraginales</taxon>
        <taxon>Boraginaceae</taxon>
        <taxon>Boraginoideae</taxon>
        <taxon>Lithospermeae</taxon>
        <taxon>Lithospermum</taxon>
    </lineage>
</organism>
<dbReference type="EMBL" id="BAABME010000578">
    <property type="protein sequence ID" value="GAA0143929.1"/>
    <property type="molecule type" value="Genomic_DNA"/>
</dbReference>
<comment type="caution">
    <text evidence="2">The sequence shown here is derived from an EMBL/GenBank/DDBJ whole genome shotgun (WGS) entry which is preliminary data.</text>
</comment>
<feature type="region of interest" description="Disordered" evidence="1">
    <location>
        <begin position="1"/>
        <end position="32"/>
    </location>
</feature>
<evidence type="ECO:0000256" key="1">
    <source>
        <dbReference type="SAM" id="MobiDB-lite"/>
    </source>
</evidence>
<gene>
    <name evidence="2" type="ORF">LIER_04498</name>
</gene>
<accession>A0AAV3NXD4</accession>
<sequence length="298" mass="33602">MKEKGNGKEESSESWKTESEETVKKSGRASGGVRINEDRSRILNKRIRNNVLDVATDVKEFIVNLPKSFGDPTSPKYFQVIIRKKKFIFSAECINELFGRENTSKILKNVSKDAIASELIGRLLIEWPKGGLKDASLSRKYAVLLLHKKGSSILVDHVLKHLDSHAVALSIGYRRMICGVLLNQYPKIVKKDDVQREAPEELITNKLLKGTHVAYIIYVTPPDEGSSKSVKKKEKDQVQDELNQVKVLISVYVRENVKLDIKIAKLNAEIKQMESDPGLDEDEDVEIAGSSMQVWNLD</sequence>